<comment type="catalytic activity">
    <reaction evidence="6">
        <text>a 2'-deoxyadenosine in DNA + S-adenosyl-L-methionine = an N(6)-methyl-2'-deoxyadenosine in DNA + S-adenosyl-L-homocysteine + H(+)</text>
        <dbReference type="Rhea" id="RHEA:15197"/>
        <dbReference type="Rhea" id="RHEA-COMP:12418"/>
        <dbReference type="Rhea" id="RHEA-COMP:12419"/>
        <dbReference type="ChEBI" id="CHEBI:15378"/>
        <dbReference type="ChEBI" id="CHEBI:57856"/>
        <dbReference type="ChEBI" id="CHEBI:59789"/>
        <dbReference type="ChEBI" id="CHEBI:90615"/>
        <dbReference type="ChEBI" id="CHEBI:90616"/>
        <dbReference type="EC" id="2.1.1.72"/>
    </reaction>
</comment>
<keyword evidence="4" id="KW-0808">Transferase</keyword>
<dbReference type="GO" id="GO:0043565">
    <property type="term" value="F:sequence-specific DNA binding"/>
    <property type="evidence" value="ECO:0007669"/>
    <property type="project" value="TreeGrafter"/>
</dbReference>
<dbReference type="InterPro" id="IPR029063">
    <property type="entry name" value="SAM-dependent_MTases_sf"/>
</dbReference>
<dbReference type="GO" id="GO:0009007">
    <property type="term" value="F:site-specific DNA-methyltransferase (adenine-specific) activity"/>
    <property type="evidence" value="ECO:0007669"/>
    <property type="project" value="UniProtKB-EC"/>
</dbReference>
<dbReference type="InterPro" id="IPR012327">
    <property type="entry name" value="MeTrfase_D12"/>
</dbReference>
<dbReference type="GO" id="GO:0032259">
    <property type="term" value="P:methylation"/>
    <property type="evidence" value="ECO:0007669"/>
    <property type="project" value="UniProtKB-KW"/>
</dbReference>
<dbReference type="PANTHER" id="PTHR30481:SF4">
    <property type="entry name" value="SITE-SPECIFIC DNA-METHYLTRANSFERASE (ADENINE-SPECIFIC)"/>
    <property type="match status" value="1"/>
</dbReference>
<dbReference type="PRINTS" id="PR00505">
    <property type="entry name" value="D12N6MTFRASE"/>
</dbReference>
<dbReference type="AlphaFoldDB" id="A0A3R7HI19"/>
<evidence type="ECO:0000313" key="8">
    <source>
        <dbReference type="EMBL" id="RKD94743.1"/>
    </source>
</evidence>
<evidence type="ECO:0000256" key="4">
    <source>
        <dbReference type="ARBA" id="ARBA00022679"/>
    </source>
</evidence>
<evidence type="ECO:0000256" key="2">
    <source>
        <dbReference type="ARBA" id="ARBA00011900"/>
    </source>
</evidence>
<dbReference type="GO" id="GO:0006298">
    <property type="term" value="P:mismatch repair"/>
    <property type="evidence" value="ECO:0007669"/>
    <property type="project" value="TreeGrafter"/>
</dbReference>
<dbReference type="RefSeq" id="WP_120244067.1">
    <property type="nucleotide sequence ID" value="NZ_RAPO01000002.1"/>
</dbReference>
<keyword evidence="5" id="KW-0949">S-adenosyl-L-methionine</keyword>
<evidence type="ECO:0000256" key="6">
    <source>
        <dbReference type="ARBA" id="ARBA00047942"/>
    </source>
</evidence>
<dbReference type="Gene3D" id="3.40.50.150">
    <property type="entry name" value="Vaccinia Virus protein VP39"/>
    <property type="match status" value="1"/>
</dbReference>
<dbReference type="EMBL" id="RAPO01000002">
    <property type="protein sequence ID" value="RKD94743.1"/>
    <property type="molecule type" value="Genomic_DNA"/>
</dbReference>
<comment type="caution">
    <text evidence="8">The sequence shown here is derived from an EMBL/GenBank/DDBJ whole genome shotgun (WGS) entry which is preliminary data.</text>
</comment>
<keyword evidence="3 8" id="KW-0489">Methyltransferase</keyword>
<feature type="compositionally biased region" description="Basic and acidic residues" evidence="7">
    <location>
        <begin position="274"/>
        <end position="287"/>
    </location>
</feature>
<evidence type="ECO:0000313" key="9">
    <source>
        <dbReference type="Proteomes" id="UP000283805"/>
    </source>
</evidence>
<dbReference type="PANTHER" id="PTHR30481">
    <property type="entry name" value="DNA ADENINE METHYLASE"/>
    <property type="match status" value="1"/>
</dbReference>
<dbReference type="GO" id="GO:1904047">
    <property type="term" value="F:S-adenosyl-L-methionine binding"/>
    <property type="evidence" value="ECO:0007669"/>
    <property type="project" value="TreeGrafter"/>
</dbReference>
<evidence type="ECO:0000256" key="7">
    <source>
        <dbReference type="SAM" id="MobiDB-lite"/>
    </source>
</evidence>
<dbReference type="Gene3D" id="1.10.1020.10">
    <property type="entry name" value="Adenine-specific Methyltransferase, Domain 2"/>
    <property type="match status" value="1"/>
</dbReference>
<dbReference type="Proteomes" id="UP000283805">
    <property type="component" value="Unassembled WGS sequence"/>
</dbReference>
<proteinExistence type="inferred from homology"/>
<dbReference type="SUPFAM" id="SSF53335">
    <property type="entry name" value="S-adenosyl-L-methionine-dependent methyltransferases"/>
    <property type="match status" value="1"/>
</dbReference>
<dbReference type="EC" id="2.1.1.72" evidence="2"/>
<keyword evidence="9" id="KW-1185">Reference proteome</keyword>
<reference evidence="8 9" key="1">
    <citation type="submission" date="2018-09" db="EMBL/GenBank/DDBJ databases">
        <title>Genomic Encyclopedia of Archaeal and Bacterial Type Strains, Phase II (KMG-II): from individual species to whole genera.</title>
        <authorList>
            <person name="Goeker M."/>
        </authorList>
    </citation>
    <scope>NUCLEOTIDE SEQUENCE [LARGE SCALE GENOMIC DNA]</scope>
    <source>
        <strain evidence="8 9">DSM 13151</strain>
    </source>
</reference>
<dbReference type="Pfam" id="PF02086">
    <property type="entry name" value="MethyltransfD12"/>
    <property type="match status" value="1"/>
</dbReference>
<evidence type="ECO:0000256" key="5">
    <source>
        <dbReference type="ARBA" id="ARBA00022691"/>
    </source>
</evidence>
<dbReference type="InterPro" id="IPR012263">
    <property type="entry name" value="M_m6A_EcoRV"/>
</dbReference>
<feature type="region of interest" description="Disordered" evidence="7">
    <location>
        <begin position="264"/>
        <end position="287"/>
    </location>
</feature>
<protein>
    <recommendedName>
        <fullName evidence="2">site-specific DNA-methyltransferase (adenine-specific)</fullName>
        <ecNumber evidence="2">2.1.1.72</ecNumber>
    </recommendedName>
</protein>
<dbReference type="GO" id="GO:0009307">
    <property type="term" value="P:DNA restriction-modification system"/>
    <property type="evidence" value="ECO:0007669"/>
    <property type="project" value="InterPro"/>
</dbReference>
<dbReference type="PIRSF" id="PIRSF000398">
    <property type="entry name" value="M_m6A_EcoRV"/>
    <property type="match status" value="1"/>
</dbReference>
<organism evidence="8 9">
    <name type="scientific">Halopiger aswanensis</name>
    <dbReference type="NCBI Taxonomy" id="148449"/>
    <lineage>
        <taxon>Archaea</taxon>
        <taxon>Methanobacteriati</taxon>
        <taxon>Methanobacteriota</taxon>
        <taxon>Stenosarchaea group</taxon>
        <taxon>Halobacteria</taxon>
        <taxon>Halobacteriales</taxon>
        <taxon>Natrialbaceae</taxon>
        <taxon>Halopiger</taxon>
    </lineage>
</organism>
<accession>A0A3R7HI19</accession>
<sequence>MKSAFPYIGGKTRLARWVIDHLPEHTTYVEPFGGSASVLLNKPRSDVEIFNDKDSDVVTFFRVARERPDELAEWCRYTPFSEQLHDEWADEFFSGERPDDDVEHAGKWLFLRYSQYAGKVSRKSGFKRESPRDEKGSRNARNWVNAPERIEYVAERFRGVSVVHEDYQDVVERYDSPETVFYIDPPYYQKEDLYRESAEHAALEQTLCDVDGHVLVSYTEIPPGLYEGDTWNVVERTVTHSAAGTGKTADERLIMNFEPSTEREFTQRTLTDAVDARQARPDGGDSR</sequence>
<name>A0A3R7HI19_9EURY</name>
<dbReference type="InterPro" id="IPR023095">
    <property type="entry name" value="Ade_MeTrfase_dom_2"/>
</dbReference>
<evidence type="ECO:0000256" key="3">
    <source>
        <dbReference type="ARBA" id="ARBA00022603"/>
    </source>
</evidence>
<comment type="similarity">
    <text evidence="1">Belongs to the N(4)/N(6)-methyltransferase family.</text>
</comment>
<gene>
    <name evidence="8" type="ORF">ATJ93_1585</name>
</gene>
<dbReference type="OrthoDB" id="372040at2157"/>
<evidence type="ECO:0000256" key="1">
    <source>
        <dbReference type="ARBA" id="ARBA00006594"/>
    </source>
</evidence>